<dbReference type="PANTHER" id="PTHR11932">
    <property type="entry name" value="CULLIN"/>
    <property type="match status" value="1"/>
</dbReference>
<dbReference type="FunFam" id="4.10.1030.10:FF:000002">
    <property type="entry name" value="cullin homolog 1"/>
    <property type="match status" value="1"/>
</dbReference>
<keyword evidence="12" id="KW-1185">Reference proteome</keyword>
<dbReference type="InterPro" id="IPR016157">
    <property type="entry name" value="Cullin_CS"/>
</dbReference>
<dbReference type="OMA" id="AGFCDNI"/>
<dbReference type="PROSITE" id="PS50069">
    <property type="entry name" value="CULLIN_2"/>
    <property type="match status" value="1"/>
</dbReference>
<sequence>MIVSKIFFHLNNKWLKEEWKTGNKDVYDTSQLCVLSWKESLLKEFHSRLTRAVLKLIDDDRRGEPIDAALIRGIMSSYVELGLNEEDPSDQRPNFSVYKSAFEGPFLEATEMFYNQAGTAFLEQNPVTEYIKKVEQWLAEEERRVRQYLYESTLQPLADTCQKFLIEQRLEILYEEFKNLLRDYRCDDLSRMYRLVSRTDHGLVELSALFGQHVLAEGLSTIERIGEAGVQNPKLYVDTLLSVHRKYNMLVLTAFANEEDFVESFDKACTHFVNKNAVTVLAKSSRKPPELLAKYCDMLLKKSAANPGESELEDVLDQVTIMFKYIDDKDVFQKFYSRMLARRLVLQLSASDDAEASMISKLKLACGIEYVWSLERMIRDIAVSKDVNEQFTQHVQDSGENLGLDFSIQVLTSGSWPFSQSFELALPQELERSVQRFTVFYSKRHSARKLQWLCNLSRGELATNCFGNSYTLQASTFQIAVLLQYNNALSFTVQQLQESTGMEMYILQQVLQTLLKCKLLLCSQDNAAESGELPPEASVSLHEAYNHKKLRVNISVPLKAEVKADQEAIERKIDEDRKIVIQAAIVRIMKSRITLKHQELVGEVLHQLSAKFKPHVPMIKQCINMLIEKEYLERAADKEDTYNYLA</sequence>
<keyword evidence="5" id="KW-0833">Ubl conjugation pathway</keyword>
<comment type="similarity">
    <text evidence="2 8 9">Belongs to the cullin family.</text>
</comment>
<dbReference type="SUPFAM" id="SSF46785">
    <property type="entry name" value="Winged helix' DNA-binding domain"/>
    <property type="match status" value="1"/>
</dbReference>
<dbReference type="SUPFAM" id="SSF75632">
    <property type="entry name" value="Cullin homology domain"/>
    <property type="match status" value="1"/>
</dbReference>
<dbReference type="FunFam" id="1.20.1310.10:FF:000011">
    <property type="entry name" value="Cullin 1"/>
    <property type="match status" value="1"/>
</dbReference>
<keyword evidence="3" id="KW-0488">Methylation</keyword>
<gene>
    <name evidence="11" type="ORF">HPB48_002495</name>
</gene>
<dbReference type="Pfam" id="PF26557">
    <property type="entry name" value="Cullin_AB"/>
    <property type="match status" value="1"/>
</dbReference>
<reference evidence="11 12" key="1">
    <citation type="journal article" date="2020" name="Cell">
        <title>Large-Scale Comparative Analyses of Tick Genomes Elucidate Their Genetic Diversity and Vector Capacities.</title>
        <authorList>
            <consortium name="Tick Genome and Microbiome Consortium (TIGMIC)"/>
            <person name="Jia N."/>
            <person name="Wang J."/>
            <person name="Shi W."/>
            <person name="Du L."/>
            <person name="Sun Y."/>
            <person name="Zhan W."/>
            <person name="Jiang J.F."/>
            <person name="Wang Q."/>
            <person name="Zhang B."/>
            <person name="Ji P."/>
            <person name="Bell-Sakyi L."/>
            <person name="Cui X.M."/>
            <person name="Yuan T.T."/>
            <person name="Jiang B.G."/>
            <person name="Yang W.F."/>
            <person name="Lam T.T."/>
            <person name="Chang Q.C."/>
            <person name="Ding S.J."/>
            <person name="Wang X.J."/>
            <person name="Zhu J.G."/>
            <person name="Ruan X.D."/>
            <person name="Zhao L."/>
            <person name="Wei J.T."/>
            <person name="Ye R.Z."/>
            <person name="Que T.C."/>
            <person name="Du C.H."/>
            <person name="Zhou Y.H."/>
            <person name="Cheng J.X."/>
            <person name="Dai P.F."/>
            <person name="Guo W.B."/>
            <person name="Han X.H."/>
            <person name="Huang E.J."/>
            <person name="Li L.F."/>
            <person name="Wei W."/>
            <person name="Gao Y.C."/>
            <person name="Liu J.Z."/>
            <person name="Shao H.Z."/>
            <person name="Wang X."/>
            <person name="Wang C.C."/>
            <person name="Yang T.C."/>
            <person name="Huo Q.B."/>
            <person name="Li W."/>
            <person name="Chen H.Y."/>
            <person name="Chen S.E."/>
            <person name="Zhou L.G."/>
            <person name="Ni X.B."/>
            <person name="Tian J.H."/>
            <person name="Sheng Y."/>
            <person name="Liu T."/>
            <person name="Pan Y.S."/>
            <person name="Xia L.Y."/>
            <person name="Li J."/>
            <person name="Zhao F."/>
            <person name="Cao W.C."/>
        </authorList>
    </citation>
    <scope>NUCLEOTIDE SEQUENCE [LARGE SCALE GENOMIC DNA]</scope>
    <source>
        <strain evidence="11">HaeL-2018</strain>
    </source>
</reference>
<dbReference type="GO" id="GO:0010564">
    <property type="term" value="P:regulation of cell cycle process"/>
    <property type="evidence" value="ECO:0007669"/>
    <property type="project" value="UniProtKB-ARBA"/>
</dbReference>
<proteinExistence type="inferred from homology"/>
<dbReference type="GO" id="GO:0031146">
    <property type="term" value="P:SCF-dependent proteasomal ubiquitin-dependent protein catabolic process"/>
    <property type="evidence" value="ECO:0007669"/>
    <property type="project" value="UniProtKB-ARBA"/>
</dbReference>
<dbReference type="EMBL" id="JABSTR010000005">
    <property type="protein sequence ID" value="KAH9370574.1"/>
    <property type="molecule type" value="Genomic_DNA"/>
</dbReference>
<protein>
    <recommendedName>
        <fullName evidence="7">Cullin-1</fullName>
    </recommendedName>
</protein>
<dbReference type="SMART" id="SM00884">
    <property type="entry name" value="Cullin_Nedd8"/>
    <property type="match status" value="1"/>
</dbReference>
<dbReference type="InterPro" id="IPR019559">
    <property type="entry name" value="Cullin_neddylation_domain"/>
</dbReference>
<evidence type="ECO:0000256" key="3">
    <source>
        <dbReference type="ARBA" id="ARBA00022481"/>
    </source>
</evidence>
<evidence type="ECO:0000256" key="1">
    <source>
        <dbReference type="ARBA" id="ARBA00004906"/>
    </source>
</evidence>
<keyword evidence="6" id="KW-0832">Ubl conjugation</keyword>
<dbReference type="Gene3D" id="4.10.1030.10">
    <property type="entry name" value="Ring Box Chain A, domain 5"/>
    <property type="match status" value="1"/>
</dbReference>
<dbReference type="GO" id="GO:0070936">
    <property type="term" value="P:protein K48-linked ubiquitination"/>
    <property type="evidence" value="ECO:0007669"/>
    <property type="project" value="UniProtKB-ARBA"/>
</dbReference>
<dbReference type="GO" id="GO:0031625">
    <property type="term" value="F:ubiquitin protein ligase binding"/>
    <property type="evidence" value="ECO:0007669"/>
    <property type="project" value="InterPro"/>
</dbReference>
<evidence type="ECO:0000313" key="12">
    <source>
        <dbReference type="Proteomes" id="UP000821853"/>
    </source>
</evidence>
<dbReference type="GO" id="GO:0043066">
    <property type="term" value="P:negative regulation of apoptotic process"/>
    <property type="evidence" value="ECO:0007669"/>
    <property type="project" value="UniProtKB-ARBA"/>
</dbReference>
<accession>A0A9J6FWT8</accession>
<dbReference type="GO" id="GO:0019005">
    <property type="term" value="C:SCF ubiquitin ligase complex"/>
    <property type="evidence" value="ECO:0007669"/>
    <property type="project" value="UniProtKB-ARBA"/>
</dbReference>
<organism evidence="11 12">
    <name type="scientific">Haemaphysalis longicornis</name>
    <name type="common">Bush tick</name>
    <dbReference type="NCBI Taxonomy" id="44386"/>
    <lineage>
        <taxon>Eukaryota</taxon>
        <taxon>Metazoa</taxon>
        <taxon>Ecdysozoa</taxon>
        <taxon>Arthropoda</taxon>
        <taxon>Chelicerata</taxon>
        <taxon>Arachnida</taxon>
        <taxon>Acari</taxon>
        <taxon>Parasitiformes</taxon>
        <taxon>Ixodida</taxon>
        <taxon>Ixodoidea</taxon>
        <taxon>Ixodidae</taxon>
        <taxon>Haemaphysalinae</taxon>
        <taxon>Haemaphysalis</taxon>
    </lineage>
</organism>
<dbReference type="VEuPathDB" id="VectorBase:HLOH_050529"/>
<dbReference type="AlphaFoldDB" id="A0A9J6FWT8"/>
<dbReference type="InterPro" id="IPR001373">
    <property type="entry name" value="Cullin_N"/>
</dbReference>
<evidence type="ECO:0000256" key="8">
    <source>
        <dbReference type="PROSITE-ProRule" id="PRU00330"/>
    </source>
</evidence>
<comment type="caution">
    <text evidence="11">The sequence shown here is derived from an EMBL/GenBank/DDBJ whole genome shotgun (WGS) entry which is preliminary data.</text>
</comment>
<dbReference type="FunFam" id="1.20.1310.10:FF:000007">
    <property type="entry name" value="Cullin 1"/>
    <property type="match status" value="1"/>
</dbReference>
<evidence type="ECO:0000256" key="5">
    <source>
        <dbReference type="ARBA" id="ARBA00022786"/>
    </source>
</evidence>
<dbReference type="InterPro" id="IPR016158">
    <property type="entry name" value="Cullin_homology"/>
</dbReference>
<evidence type="ECO:0000256" key="4">
    <source>
        <dbReference type="ARBA" id="ARBA00022499"/>
    </source>
</evidence>
<evidence type="ECO:0000256" key="6">
    <source>
        <dbReference type="ARBA" id="ARBA00022843"/>
    </source>
</evidence>
<dbReference type="GO" id="GO:0006915">
    <property type="term" value="P:apoptotic process"/>
    <property type="evidence" value="ECO:0007669"/>
    <property type="project" value="UniProtKB-ARBA"/>
</dbReference>
<evidence type="ECO:0000256" key="7">
    <source>
        <dbReference type="ARBA" id="ARBA00069612"/>
    </source>
</evidence>
<dbReference type="InterPro" id="IPR036388">
    <property type="entry name" value="WH-like_DNA-bd_sf"/>
</dbReference>
<dbReference type="InterPro" id="IPR045093">
    <property type="entry name" value="Cullin"/>
</dbReference>
<dbReference type="Gene3D" id="1.10.10.10">
    <property type="entry name" value="Winged helix-like DNA-binding domain superfamily/Winged helix DNA-binding domain"/>
    <property type="match status" value="2"/>
</dbReference>
<dbReference type="InterPro" id="IPR036317">
    <property type="entry name" value="Cullin_homology_sf"/>
</dbReference>
<dbReference type="FunFam" id="1.20.1310.10:FF:000019">
    <property type="entry name" value="Cullin 1"/>
    <property type="match status" value="1"/>
</dbReference>
<dbReference type="FunFam" id="1.10.10.10:FF:000161">
    <property type="entry name" value="Cullin 1"/>
    <property type="match status" value="1"/>
</dbReference>
<comment type="pathway">
    <text evidence="1">Protein modification; protein ubiquitination.</text>
</comment>
<dbReference type="PROSITE" id="PS01256">
    <property type="entry name" value="CULLIN_1"/>
    <property type="match status" value="1"/>
</dbReference>
<dbReference type="InterPro" id="IPR016159">
    <property type="entry name" value="Cullin_repeat-like_dom_sf"/>
</dbReference>
<dbReference type="Pfam" id="PF10557">
    <property type="entry name" value="Cullin_Nedd8"/>
    <property type="match status" value="1"/>
</dbReference>
<keyword evidence="4" id="KW-1017">Isopeptide bond</keyword>
<feature type="domain" description="Cullin family profile" evidence="10">
    <location>
        <begin position="287"/>
        <end position="515"/>
    </location>
</feature>
<dbReference type="Pfam" id="PF00888">
    <property type="entry name" value="Cullin"/>
    <property type="match status" value="1"/>
</dbReference>
<name>A0A9J6FWT8_HAELO</name>
<evidence type="ECO:0000256" key="2">
    <source>
        <dbReference type="ARBA" id="ARBA00006019"/>
    </source>
</evidence>
<evidence type="ECO:0000256" key="9">
    <source>
        <dbReference type="RuleBase" id="RU003829"/>
    </source>
</evidence>
<evidence type="ECO:0000313" key="11">
    <source>
        <dbReference type="EMBL" id="KAH9370574.1"/>
    </source>
</evidence>
<dbReference type="Proteomes" id="UP000821853">
    <property type="component" value="Chromosome 3"/>
</dbReference>
<dbReference type="SUPFAM" id="SSF74788">
    <property type="entry name" value="Cullin repeat-like"/>
    <property type="match status" value="1"/>
</dbReference>
<dbReference type="GO" id="GO:1902532">
    <property type="term" value="P:negative regulation of intracellular signal transduction"/>
    <property type="evidence" value="ECO:0007669"/>
    <property type="project" value="UniProtKB-ARBA"/>
</dbReference>
<evidence type="ECO:0000259" key="10">
    <source>
        <dbReference type="PROSITE" id="PS50069"/>
    </source>
</evidence>
<dbReference type="InterPro" id="IPR059120">
    <property type="entry name" value="Cullin-like_AB"/>
</dbReference>
<dbReference type="Gene3D" id="1.20.1310.10">
    <property type="entry name" value="Cullin Repeats"/>
    <property type="match status" value="4"/>
</dbReference>
<dbReference type="OrthoDB" id="6420974at2759"/>
<dbReference type="SMART" id="SM00182">
    <property type="entry name" value="CULLIN"/>
    <property type="match status" value="1"/>
</dbReference>
<dbReference type="FunFam" id="1.10.10.10:FF:000014">
    <property type="entry name" value="Cullin 1"/>
    <property type="match status" value="1"/>
</dbReference>
<dbReference type="InterPro" id="IPR036390">
    <property type="entry name" value="WH_DNA-bd_sf"/>
</dbReference>